<proteinExistence type="predicted"/>
<evidence type="ECO:0000313" key="3">
    <source>
        <dbReference type="Proteomes" id="UP001293254"/>
    </source>
</evidence>
<dbReference type="InterPro" id="IPR024752">
    <property type="entry name" value="Myb/SANT-like_dom"/>
</dbReference>
<feature type="domain" description="Myb/SANT-like" evidence="1">
    <location>
        <begin position="40"/>
        <end position="113"/>
    </location>
</feature>
<gene>
    <name evidence="2" type="ORF">Salat_0662900</name>
</gene>
<accession>A0AAE1YR44</accession>
<organism evidence="2 3">
    <name type="scientific">Sesamum alatum</name>
    <dbReference type="NCBI Taxonomy" id="300844"/>
    <lineage>
        <taxon>Eukaryota</taxon>
        <taxon>Viridiplantae</taxon>
        <taxon>Streptophyta</taxon>
        <taxon>Embryophyta</taxon>
        <taxon>Tracheophyta</taxon>
        <taxon>Spermatophyta</taxon>
        <taxon>Magnoliopsida</taxon>
        <taxon>eudicotyledons</taxon>
        <taxon>Gunneridae</taxon>
        <taxon>Pentapetalae</taxon>
        <taxon>asterids</taxon>
        <taxon>lamiids</taxon>
        <taxon>Lamiales</taxon>
        <taxon>Pedaliaceae</taxon>
        <taxon>Sesamum</taxon>
    </lineage>
</organism>
<dbReference type="EMBL" id="JACGWO010000002">
    <property type="protein sequence ID" value="KAK4434999.1"/>
    <property type="molecule type" value="Genomic_DNA"/>
</dbReference>
<name>A0AAE1YR44_9LAMI</name>
<dbReference type="Pfam" id="PF12776">
    <property type="entry name" value="Myb_DNA-bind_3"/>
    <property type="match status" value="1"/>
</dbReference>
<dbReference type="Proteomes" id="UP001293254">
    <property type="component" value="Unassembled WGS sequence"/>
</dbReference>
<sequence length="203" mass="23331">MTRSNPSPRAKAVTKVYWNYVPKPEISPPIQQKHLYTPIWTPTHDQCFIDALWDKVMVGCSDVESFNNKEAIKYATTMVNLIMKEAFTVDANYGRYIKLRERFEMFSYLIHNPRYTGTDGKTRCMLQLNFGNLCLSLFRVPNSTMATTHEGCAHCGISKDVCHTELGRVDEDATKKLLMWMQSLSYRWGRMITEIVGLLGSKS</sequence>
<reference evidence="2" key="1">
    <citation type="submission" date="2020-06" db="EMBL/GenBank/DDBJ databases">
        <authorList>
            <person name="Li T."/>
            <person name="Hu X."/>
            <person name="Zhang T."/>
            <person name="Song X."/>
            <person name="Zhang H."/>
            <person name="Dai N."/>
            <person name="Sheng W."/>
            <person name="Hou X."/>
            <person name="Wei L."/>
        </authorList>
    </citation>
    <scope>NUCLEOTIDE SEQUENCE</scope>
    <source>
        <strain evidence="2">3651</strain>
        <tissue evidence="2">Leaf</tissue>
    </source>
</reference>
<dbReference type="AlphaFoldDB" id="A0AAE1YR44"/>
<comment type="caution">
    <text evidence="2">The sequence shown here is derived from an EMBL/GenBank/DDBJ whole genome shotgun (WGS) entry which is preliminary data.</text>
</comment>
<evidence type="ECO:0000313" key="2">
    <source>
        <dbReference type="EMBL" id="KAK4434999.1"/>
    </source>
</evidence>
<keyword evidence="3" id="KW-1185">Reference proteome</keyword>
<evidence type="ECO:0000259" key="1">
    <source>
        <dbReference type="Pfam" id="PF12776"/>
    </source>
</evidence>
<protein>
    <recommendedName>
        <fullName evidence="1">Myb/SANT-like domain-containing protein</fullName>
    </recommendedName>
</protein>
<reference evidence="2" key="2">
    <citation type="journal article" date="2024" name="Plant">
        <title>Genomic evolution and insights into agronomic trait innovations of Sesamum species.</title>
        <authorList>
            <person name="Miao H."/>
            <person name="Wang L."/>
            <person name="Qu L."/>
            <person name="Liu H."/>
            <person name="Sun Y."/>
            <person name="Le M."/>
            <person name="Wang Q."/>
            <person name="Wei S."/>
            <person name="Zheng Y."/>
            <person name="Lin W."/>
            <person name="Duan Y."/>
            <person name="Cao H."/>
            <person name="Xiong S."/>
            <person name="Wang X."/>
            <person name="Wei L."/>
            <person name="Li C."/>
            <person name="Ma Q."/>
            <person name="Ju M."/>
            <person name="Zhao R."/>
            <person name="Li G."/>
            <person name="Mu C."/>
            <person name="Tian Q."/>
            <person name="Mei H."/>
            <person name="Zhang T."/>
            <person name="Gao T."/>
            <person name="Zhang H."/>
        </authorList>
    </citation>
    <scope>NUCLEOTIDE SEQUENCE</scope>
    <source>
        <strain evidence="2">3651</strain>
    </source>
</reference>